<organism evidence="1 2">
    <name type="scientific">Cinchona calisaya</name>
    <dbReference type="NCBI Taxonomy" id="153742"/>
    <lineage>
        <taxon>Eukaryota</taxon>
        <taxon>Viridiplantae</taxon>
        <taxon>Streptophyta</taxon>
        <taxon>Embryophyta</taxon>
        <taxon>Tracheophyta</taxon>
        <taxon>Spermatophyta</taxon>
        <taxon>Magnoliopsida</taxon>
        <taxon>eudicotyledons</taxon>
        <taxon>Gunneridae</taxon>
        <taxon>Pentapetalae</taxon>
        <taxon>asterids</taxon>
        <taxon>lamiids</taxon>
        <taxon>Gentianales</taxon>
        <taxon>Rubiaceae</taxon>
        <taxon>Cinchonoideae</taxon>
        <taxon>Cinchoneae</taxon>
        <taxon>Cinchona</taxon>
    </lineage>
</organism>
<gene>
    <name evidence="1" type="ORF">ACH5RR_039495</name>
</gene>
<keyword evidence="2" id="KW-1185">Reference proteome</keyword>
<accession>A0ABD2Y3H9</accession>
<dbReference type="EMBL" id="JBJUIK010000016">
    <property type="protein sequence ID" value="KAL3500402.1"/>
    <property type="molecule type" value="Genomic_DNA"/>
</dbReference>
<protein>
    <submittedName>
        <fullName evidence="1">Uncharacterized protein</fullName>
    </submittedName>
</protein>
<evidence type="ECO:0000313" key="2">
    <source>
        <dbReference type="Proteomes" id="UP001630127"/>
    </source>
</evidence>
<comment type="caution">
    <text evidence="1">The sequence shown here is derived from an EMBL/GenBank/DDBJ whole genome shotgun (WGS) entry which is preliminary data.</text>
</comment>
<reference evidence="1 2" key="1">
    <citation type="submission" date="2024-11" db="EMBL/GenBank/DDBJ databases">
        <title>A near-complete genome assembly of Cinchona calisaya.</title>
        <authorList>
            <person name="Lian D.C."/>
            <person name="Zhao X.W."/>
            <person name="Wei L."/>
        </authorList>
    </citation>
    <scope>NUCLEOTIDE SEQUENCE [LARGE SCALE GENOMIC DNA]</scope>
    <source>
        <tissue evidence="1">Nenye</tissue>
    </source>
</reference>
<proteinExistence type="predicted"/>
<name>A0ABD2Y3H9_9GENT</name>
<sequence>MDNVKARLDELETQLESILDEEEMLWKQRSKQHWYKDGDWNTRTAQQATLQAISSCLGIPEVDSHQKYRRLPSIVGRRKAELFSSIKGDVGYAGMEDSYNGRFIVTKIFKAKYFPNSSFLDVDR</sequence>
<dbReference type="AlphaFoldDB" id="A0ABD2Y3H9"/>
<dbReference type="Proteomes" id="UP001630127">
    <property type="component" value="Unassembled WGS sequence"/>
</dbReference>
<evidence type="ECO:0000313" key="1">
    <source>
        <dbReference type="EMBL" id="KAL3500402.1"/>
    </source>
</evidence>